<dbReference type="PANTHER" id="PTHR30294:SF38">
    <property type="entry name" value="TRANSPORT PERMEASE PROTEIN"/>
    <property type="match status" value="1"/>
</dbReference>
<proteinExistence type="predicted"/>
<dbReference type="AlphaFoldDB" id="A0A930FZN5"/>
<feature type="transmembrane region" description="Helical" evidence="6">
    <location>
        <begin position="21"/>
        <end position="40"/>
    </location>
</feature>
<feature type="transmembrane region" description="Helical" evidence="6">
    <location>
        <begin position="205"/>
        <end position="226"/>
    </location>
</feature>
<feature type="transmembrane region" description="Helical" evidence="6">
    <location>
        <begin position="374"/>
        <end position="398"/>
    </location>
</feature>
<comment type="subcellular location">
    <subcellularLocation>
        <location evidence="1">Cell membrane</location>
        <topology evidence="1">Multi-pass membrane protein</topology>
    </subcellularLocation>
</comment>
<feature type="domain" description="ABC-2 type transporter transmembrane" evidence="7">
    <location>
        <begin position="25"/>
        <end position="397"/>
    </location>
</feature>
<sequence>MNRLIALWRKETLALLRDRHGLAALFVMPVIFILVMTMALHDAFMPGAAIDVGYAIVDLDDTAHSQSLARRLNKTGSFRLIDTVAQADTARQAIRDGRYALALVLPQGFGERLLAPAGADGQPTEPLTLMVDPTLNPALQLAFRNQTSAALGTLRADELTRKAGQLFGLPTTANAPERDWPDEIVSVAVQNDRSIRPPSSVQQNVPAWLVFAMFFVVIPISSILITERQQGTLQRLASMGLPFRLVLLGKLLPFFVVNQIQAGLMVGVGMFGVPLFGGEALVMPQGVGLLNWWLVAAAVSLAAVACALFVASVTRTTQQATIVGGVGNILMGAIGGIMVPKFMMPAAMQTLAEFSPMAWGLQGFHTVMLRHGDFAAILPDLLKLLACAAAALAAAIWLNHRHTA</sequence>
<keyword evidence="5 6" id="KW-0472">Membrane</keyword>
<evidence type="ECO:0000256" key="3">
    <source>
        <dbReference type="ARBA" id="ARBA00022692"/>
    </source>
</evidence>
<dbReference type="InterPro" id="IPR013525">
    <property type="entry name" value="ABC2_TM"/>
</dbReference>
<evidence type="ECO:0000256" key="4">
    <source>
        <dbReference type="ARBA" id="ARBA00022989"/>
    </source>
</evidence>
<organism evidence="8 9">
    <name type="scientific">Dechloromonas agitata</name>
    <dbReference type="NCBI Taxonomy" id="73030"/>
    <lineage>
        <taxon>Bacteria</taxon>
        <taxon>Pseudomonadati</taxon>
        <taxon>Pseudomonadota</taxon>
        <taxon>Betaproteobacteria</taxon>
        <taxon>Rhodocyclales</taxon>
        <taxon>Azonexaceae</taxon>
        <taxon>Dechloromonas</taxon>
    </lineage>
</organism>
<feature type="transmembrane region" description="Helical" evidence="6">
    <location>
        <begin position="320"/>
        <end position="339"/>
    </location>
</feature>
<name>A0A930FZN5_9RHOO</name>
<comment type="caution">
    <text evidence="8">The sequence shown here is derived from an EMBL/GenBank/DDBJ whole genome shotgun (WGS) entry which is preliminary data.</text>
</comment>
<dbReference type="EMBL" id="JABZMI010000186">
    <property type="protein sequence ID" value="MBF1165331.1"/>
    <property type="molecule type" value="Genomic_DNA"/>
</dbReference>
<dbReference type="InterPro" id="IPR051449">
    <property type="entry name" value="ABC-2_transporter_component"/>
</dbReference>
<evidence type="ECO:0000313" key="9">
    <source>
        <dbReference type="Proteomes" id="UP000718593"/>
    </source>
</evidence>
<feature type="transmembrane region" description="Helical" evidence="6">
    <location>
        <begin position="247"/>
        <end position="272"/>
    </location>
</feature>
<evidence type="ECO:0000256" key="2">
    <source>
        <dbReference type="ARBA" id="ARBA00022475"/>
    </source>
</evidence>
<gene>
    <name evidence="8" type="ORF">HXL68_09835</name>
</gene>
<dbReference type="PANTHER" id="PTHR30294">
    <property type="entry name" value="MEMBRANE COMPONENT OF ABC TRANSPORTER YHHJ-RELATED"/>
    <property type="match status" value="1"/>
</dbReference>
<evidence type="ECO:0000313" key="8">
    <source>
        <dbReference type="EMBL" id="MBF1165331.1"/>
    </source>
</evidence>
<keyword evidence="3 6" id="KW-0812">Transmembrane</keyword>
<keyword evidence="4 6" id="KW-1133">Transmembrane helix</keyword>
<dbReference type="Pfam" id="PF12698">
    <property type="entry name" value="ABC2_membrane_3"/>
    <property type="match status" value="1"/>
</dbReference>
<protein>
    <submittedName>
        <fullName evidence="8">ABC transporter permease</fullName>
    </submittedName>
</protein>
<accession>A0A930FZN5</accession>
<evidence type="ECO:0000256" key="6">
    <source>
        <dbReference type="SAM" id="Phobius"/>
    </source>
</evidence>
<reference evidence="8" key="1">
    <citation type="submission" date="2020-04" db="EMBL/GenBank/DDBJ databases">
        <title>Deep metagenomics examines the oral microbiome during advanced dental caries in children, revealing novel taxa and co-occurrences with host molecules.</title>
        <authorList>
            <person name="Baker J.L."/>
            <person name="Morton J.T."/>
            <person name="Dinis M."/>
            <person name="Alvarez R."/>
            <person name="Tran N.C."/>
            <person name="Knight R."/>
            <person name="Edlund A."/>
        </authorList>
    </citation>
    <scope>NUCLEOTIDE SEQUENCE</scope>
    <source>
        <strain evidence="8">JCVI_32_bin.24</strain>
    </source>
</reference>
<evidence type="ECO:0000256" key="5">
    <source>
        <dbReference type="ARBA" id="ARBA00023136"/>
    </source>
</evidence>
<dbReference type="GO" id="GO:0140359">
    <property type="term" value="F:ABC-type transporter activity"/>
    <property type="evidence" value="ECO:0007669"/>
    <property type="project" value="InterPro"/>
</dbReference>
<keyword evidence="2" id="KW-1003">Cell membrane</keyword>
<dbReference type="Gene3D" id="3.40.1710.10">
    <property type="entry name" value="abc type-2 transporter like domain"/>
    <property type="match status" value="1"/>
</dbReference>
<evidence type="ECO:0000259" key="7">
    <source>
        <dbReference type="Pfam" id="PF12698"/>
    </source>
</evidence>
<evidence type="ECO:0000256" key="1">
    <source>
        <dbReference type="ARBA" id="ARBA00004651"/>
    </source>
</evidence>
<dbReference type="GO" id="GO:0005886">
    <property type="term" value="C:plasma membrane"/>
    <property type="evidence" value="ECO:0007669"/>
    <property type="project" value="UniProtKB-SubCell"/>
</dbReference>
<feature type="transmembrane region" description="Helical" evidence="6">
    <location>
        <begin position="292"/>
        <end position="313"/>
    </location>
</feature>
<dbReference type="Proteomes" id="UP000718593">
    <property type="component" value="Unassembled WGS sequence"/>
</dbReference>